<evidence type="ECO:0000256" key="4">
    <source>
        <dbReference type="ARBA" id="ARBA00022606"/>
    </source>
</evidence>
<dbReference type="GO" id="GO:0005044">
    <property type="term" value="F:scavenger receptor activity"/>
    <property type="evidence" value="ECO:0007669"/>
    <property type="project" value="TreeGrafter"/>
</dbReference>
<dbReference type="Proteomes" id="UP000092445">
    <property type="component" value="Unassembled WGS sequence"/>
</dbReference>
<keyword evidence="6" id="KW-0552">Olfaction</keyword>
<dbReference type="GO" id="GO:0007608">
    <property type="term" value="P:sensory perception of smell"/>
    <property type="evidence" value="ECO:0007669"/>
    <property type="project" value="UniProtKB-KW"/>
</dbReference>
<dbReference type="VEuPathDB" id="VectorBase:GPAI032243"/>
<proteinExistence type="inferred from homology"/>
<evidence type="ECO:0000256" key="7">
    <source>
        <dbReference type="ARBA" id="ARBA00022989"/>
    </source>
</evidence>
<evidence type="ECO:0000313" key="13">
    <source>
        <dbReference type="EnsemblMetazoa" id="GPAI032243-PA"/>
    </source>
</evidence>
<evidence type="ECO:0000256" key="2">
    <source>
        <dbReference type="ARBA" id="ARBA00010532"/>
    </source>
</evidence>
<dbReference type="Pfam" id="PF01130">
    <property type="entry name" value="CD36"/>
    <property type="match status" value="1"/>
</dbReference>
<evidence type="ECO:0000256" key="10">
    <source>
        <dbReference type="ARBA" id="ARBA00023170"/>
    </source>
</evidence>
<comment type="similarity">
    <text evidence="2">Belongs to the CD36 family.</text>
</comment>
<dbReference type="GO" id="GO:0005886">
    <property type="term" value="C:plasma membrane"/>
    <property type="evidence" value="ECO:0007669"/>
    <property type="project" value="UniProtKB-SubCell"/>
</dbReference>
<keyword evidence="9" id="KW-1015">Disulfide bond</keyword>
<evidence type="ECO:0000256" key="1">
    <source>
        <dbReference type="ARBA" id="ARBA00004236"/>
    </source>
</evidence>
<dbReference type="PANTHER" id="PTHR11923:SF109">
    <property type="entry name" value="SENSORY NEURON MEMBRANE PROTEIN 2"/>
    <property type="match status" value="1"/>
</dbReference>
<keyword evidence="3" id="KW-1003">Cell membrane</keyword>
<dbReference type="AlphaFoldDB" id="A0A1B0A289"/>
<keyword evidence="14" id="KW-1185">Reference proteome</keyword>
<reference evidence="14" key="1">
    <citation type="submission" date="2014-03" db="EMBL/GenBank/DDBJ databases">
        <authorList>
            <person name="Aksoy S."/>
            <person name="Warren W."/>
            <person name="Wilson R.K."/>
        </authorList>
    </citation>
    <scope>NUCLEOTIDE SEQUENCE [LARGE SCALE GENOMIC DNA]</scope>
    <source>
        <strain evidence="14">IAEA</strain>
    </source>
</reference>
<evidence type="ECO:0000256" key="9">
    <source>
        <dbReference type="ARBA" id="ARBA00023157"/>
    </source>
</evidence>
<accession>A0A1B0A289</accession>
<evidence type="ECO:0000313" key="14">
    <source>
        <dbReference type="Proteomes" id="UP000092445"/>
    </source>
</evidence>
<dbReference type="GO" id="GO:0005737">
    <property type="term" value="C:cytoplasm"/>
    <property type="evidence" value="ECO:0007669"/>
    <property type="project" value="TreeGrafter"/>
</dbReference>
<evidence type="ECO:0000256" key="3">
    <source>
        <dbReference type="ARBA" id="ARBA00022475"/>
    </source>
</evidence>
<evidence type="ECO:0000256" key="8">
    <source>
        <dbReference type="ARBA" id="ARBA00023136"/>
    </source>
</evidence>
<comment type="subcellular location">
    <subcellularLocation>
        <location evidence="1">Cell membrane</location>
    </subcellularLocation>
</comment>
<keyword evidence="10" id="KW-0675">Receptor</keyword>
<evidence type="ECO:0000256" key="11">
    <source>
        <dbReference type="ARBA" id="ARBA00023180"/>
    </source>
</evidence>
<dbReference type="EnsemblMetazoa" id="GPAI032243-RA">
    <property type="protein sequence ID" value="GPAI032243-PA"/>
    <property type="gene ID" value="GPAI032243"/>
</dbReference>
<keyword evidence="4" id="KW-0716">Sensory transduction</keyword>
<keyword evidence="7" id="KW-1133">Transmembrane helix</keyword>
<keyword evidence="8" id="KW-0472">Membrane</keyword>
<dbReference type="InterPro" id="IPR002159">
    <property type="entry name" value="CD36_fam"/>
</dbReference>
<dbReference type="STRING" id="7398.A0A1B0A289"/>
<keyword evidence="11" id="KW-0325">Glycoprotein</keyword>
<evidence type="ECO:0000256" key="5">
    <source>
        <dbReference type="ARBA" id="ARBA00022692"/>
    </source>
</evidence>
<evidence type="ECO:0000256" key="6">
    <source>
        <dbReference type="ARBA" id="ARBA00022725"/>
    </source>
</evidence>
<keyword evidence="5" id="KW-0812">Transmembrane</keyword>
<name>A0A1B0A289_GLOPL</name>
<protein>
    <recommendedName>
        <fullName evidence="12">Sensory neuron membrane protein 2</fullName>
    </recommendedName>
</protein>
<organism evidence="13 14">
    <name type="scientific">Glossina pallidipes</name>
    <name type="common">Tsetse fly</name>
    <dbReference type="NCBI Taxonomy" id="7398"/>
    <lineage>
        <taxon>Eukaryota</taxon>
        <taxon>Metazoa</taxon>
        <taxon>Ecdysozoa</taxon>
        <taxon>Arthropoda</taxon>
        <taxon>Hexapoda</taxon>
        <taxon>Insecta</taxon>
        <taxon>Pterygota</taxon>
        <taxon>Neoptera</taxon>
        <taxon>Endopterygota</taxon>
        <taxon>Diptera</taxon>
        <taxon>Brachycera</taxon>
        <taxon>Muscomorpha</taxon>
        <taxon>Hippoboscoidea</taxon>
        <taxon>Glossinidae</taxon>
        <taxon>Glossina</taxon>
    </lineage>
</organism>
<reference evidence="13" key="2">
    <citation type="submission" date="2020-05" db="UniProtKB">
        <authorList>
            <consortium name="EnsemblMetazoa"/>
        </authorList>
    </citation>
    <scope>IDENTIFICATION</scope>
    <source>
        <strain evidence="13">IAEA</strain>
    </source>
</reference>
<dbReference type="PANTHER" id="PTHR11923">
    <property type="entry name" value="SCAVENGER RECEPTOR CLASS B TYPE-1 SR-B1"/>
    <property type="match status" value="1"/>
</dbReference>
<evidence type="ECO:0000256" key="12">
    <source>
        <dbReference type="ARBA" id="ARBA00040645"/>
    </source>
</evidence>
<sequence>MRATPKEAPVILTLPHMLGASNEYTSTVRGLKPDAKKHQTYVDVQQLTGTPLQGGKRVQFNMFLKTINRITITENLTTVLMPAIWIDETSRIIFLYGYRRNSCYESFVGNVIFVQMANPKPYH</sequence>